<dbReference type="EMBL" id="SJPZ01000002">
    <property type="protein sequence ID" value="TWU62548.1"/>
    <property type="molecule type" value="Genomic_DNA"/>
</dbReference>
<dbReference type="AlphaFoldDB" id="A0A5C6FPH7"/>
<dbReference type="SUPFAM" id="SSF53098">
    <property type="entry name" value="Ribonuclease H-like"/>
    <property type="match status" value="1"/>
</dbReference>
<dbReference type="PANTHER" id="PTHR33258">
    <property type="entry name" value="TRANSPOSASE INSL FOR INSERTION SEQUENCE ELEMENT IS186A-RELATED"/>
    <property type="match status" value="1"/>
</dbReference>
<dbReference type="Proteomes" id="UP000316476">
    <property type="component" value="Unassembled WGS sequence"/>
</dbReference>
<sequence length="454" mass="50558">MLQGFAQQALKLFTQQSPVCVMVRGVLENLFSEDRLNDIFENHAVRQYSRELSFSACVSLMTQVVTRTRPSLHAAYKAQREEIAVSINSVYNKINGIETQVSEAMVAETANVLRDVVDTLGPCGECLAGRFEVRIIDGNHLAGTDHRIAELRKLGAAALPGHSVSVLDPKRQLIEAVVTSEDGHSSERLMIPAVLEHVQPKQCWMGDANFCTRDMLFGVRSARGHFIVRQHGQFQGQLTGRRRKIGASETGMVYEQSLTIEQSGRTLEVRRVTIERDEPTRKGKTEVHILSSLPASISAIQIAEAYRNRWTIESAFQDITVNLRSEINTLGYPDAALFGYCVALMLYNVLSVVQSALLASAARKPERNLSLYAIADEVSGVWRGLSMSVPAEAWTDFARASPKRLAALLQRVARNADIDRLMVHKWSPKKKQPKRKSGNRGNHVATQKILNQRT</sequence>
<protein>
    <submittedName>
        <fullName evidence="3">Transposase DDE domain protein</fullName>
    </submittedName>
</protein>
<evidence type="ECO:0000313" key="3">
    <source>
        <dbReference type="EMBL" id="TWU62548.1"/>
    </source>
</evidence>
<gene>
    <name evidence="3" type="ORF">V7x_42830</name>
</gene>
<evidence type="ECO:0000256" key="1">
    <source>
        <dbReference type="SAM" id="MobiDB-lite"/>
    </source>
</evidence>
<evidence type="ECO:0000313" key="4">
    <source>
        <dbReference type="Proteomes" id="UP000316476"/>
    </source>
</evidence>
<accession>A0A5C6FPH7</accession>
<dbReference type="InterPro" id="IPR002559">
    <property type="entry name" value="Transposase_11"/>
</dbReference>
<dbReference type="InterPro" id="IPR012337">
    <property type="entry name" value="RNaseH-like_sf"/>
</dbReference>
<feature type="region of interest" description="Disordered" evidence="1">
    <location>
        <begin position="425"/>
        <end position="454"/>
    </location>
</feature>
<dbReference type="GO" id="GO:0003677">
    <property type="term" value="F:DNA binding"/>
    <property type="evidence" value="ECO:0007669"/>
    <property type="project" value="InterPro"/>
</dbReference>
<feature type="compositionally biased region" description="Polar residues" evidence="1">
    <location>
        <begin position="444"/>
        <end position="454"/>
    </location>
</feature>
<proteinExistence type="predicted"/>
<organism evidence="3 4">
    <name type="scientific">Crateriforma conspicua</name>
    <dbReference type="NCBI Taxonomy" id="2527996"/>
    <lineage>
        <taxon>Bacteria</taxon>
        <taxon>Pseudomonadati</taxon>
        <taxon>Planctomycetota</taxon>
        <taxon>Planctomycetia</taxon>
        <taxon>Planctomycetales</taxon>
        <taxon>Planctomycetaceae</taxon>
        <taxon>Crateriforma</taxon>
    </lineage>
</organism>
<comment type="caution">
    <text evidence="3">The sequence shown here is derived from an EMBL/GenBank/DDBJ whole genome shotgun (WGS) entry which is preliminary data.</text>
</comment>
<reference evidence="3 4" key="1">
    <citation type="submission" date="2019-02" db="EMBL/GenBank/DDBJ databases">
        <title>Deep-cultivation of Planctomycetes and their phenomic and genomic characterization uncovers novel biology.</title>
        <authorList>
            <person name="Wiegand S."/>
            <person name="Jogler M."/>
            <person name="Boedeker C."/>
            <person name="Pinto D."/>
            <person name="Vollmers J."/>
            <person name="Rivas-Marin E."/>
            <person name="Kohn T."/>
            <person name="Peeters S.H."/>
            <person name="Heuer A."/>
            <person name="Rast P."/>
            <person name="Oberbeckmann S."/>
            <person name="Bunk B."/>
            <person name="Jeske O."/>
            <person name="Meyerdierks A."/>
            <person name="Storesund J.E."/>
            <person name="Kallscheuer N."/>
            <person name="Luecker S."/>
            <person name="Lage O.M."/>
            <person name="Pohl T."/>
            <person name="Merkel B.J."/>
            <person name="Hornburger P."/>
            <person name="Mueller R.-W."/>
            <person name="Bruemmer F."/>
            <person name="Labrenz M."/>
            <person name="Spormann A.M."/>
            <person name="Op Den Camp H."/>
            <person name="Overmann J."/>
            <person name="Amann R."/>
            <person name="Jetten M.S.M."/>
            <person name="Mascher T."/>
            <person name="Medema M.H."/>
            <person name="Devos D.P."/>
            <person name="Kaster A.-K."/>
            <person name="Ovreas L."/>
            <person name="Rohde M."/>
            <person name="Galperin M.Y."/>
            <person name="Jogler C."/>
        </authorList>
    </citation>
    <scope>NUCLEOTIDE SEQUENCE [LARGE SCALE GENOMIC DNA]</scope>
    <source>
        <strain evidence="3 4">V7</strain>
    </source>
</reference>
<name>A0A5C6FPH7_9PLAN</name>
<dbReference type="Pfam" id="PF01609">
    <property type="entry name" value="DDE_Tnp_1"/>
    <property type="match status" value="1"/>
</dbReference>
<feature type="compositionally biased region" description="Basic residues" evidence="1">
    <location>
        <begin position="426"/>
        <end position="438"/>
    </location>
</feature>
<dbReference type="GO" id="GO:0006313">
    <property type="term" value="P:DNA transposition"/>
    <property type="evidence" value="ECO:0007669"/>
    <property type="project" value="InterPro"/>
</dbReference>
<dbReference type="GO" id="GO:0004803">
    <property type="term" value="F:transposase activity"/>
    <property type="evidence" value="ECO:0007669"/>
    <property type="project" value="InterPro"/>
</dbReference>
<feature type="domain" description="Transposase IS4-like" evidence="2">
    <location>
        <begin position="133"/>
        <end position="326"/>
    </location>
</feature>
<dbReference type="PANTHER" id="PTHR33258:SF1">
    <property type="entry name" value="TRANSPOSASE INSL FOR INSERTION SEQUENCE ELEMENT IS186A-RELATED"/>
    <property type="match status" value="1"/>
</dbReference>
<evidence type="ECO:0000259" key="2">
    <source>
        <dbReference type="Pfam" id="PF01609"/>
    </source>
</evidence>